<proteinExistence type="predicted"/>
<evidence type="ECO:0000313" key="2">
    <source>
        <dbReference type="EMBL" id="KKW47792.1"/>
    </source>
</evidence>
<dbReference type="Gene3D" id="1.10.10.10">
    <property type="entry name" value="Winged helix-like DNA-binding domain superfamily/Winged helix DNA-binding domain"/>
    <property type="match status" value="1"/>
</dbReference>
<name>A0A0G2B1L0_9BACT</name>
<dbReference type="SUPFAM" id="SSF46785">
    <property type="entry name" value="Winged helix' DNA-binding domain"/>
    <property type="match status" value="1"/>
</dbReference>
<reference evidence="2 3" key="1">
    <citation type="journal article" date="2015" name="Nature">
        <title>rRNA introns, odd ribosomes, and small enigmatic genomes across a large radiation of phyla.</title>
        <authorList>
            <person name="Brown C.T."/>
            <person name="Hug L.A."/>
            <person name="Thomas B.C."/>
            <person name="Sharon I."/>
            <person name="Castelle C.J."/>
            <person name="Singh A."/>
            <person name="Wilkins M.J."/>
            <person name="Williams K.H."/>
            <person name="Banfield J.F."/>
        </authorList>
    </citation>
    <scope>NUCLEOTIDE SEQUENCE [LARGE SCALE GENOMIC DNA]</scope>
</reference>
<dbReference type="AlphaFoldDB" id="A0A0G2B1L0"/>
<dbReference type="InterPro" id="IPR036390">
    <property type="entry name" value="WH_DNA-bd_sf"/>
</dbReference>
<dbReference type="Pfam" id="PF01978">
    <property type="entry name" value="TrmB"/>
    <property type="match status" value="1"/>
</dbReference>
<protein>
    <submittedName>
        <fullName evidence="2">Transcriptional regulator, TrmB</fullName>
    </submittedName>
</protein>
<gene>
    <name evidence="2" type="ORF">UY98_C0006G0009</name>
</gene>
<dbReference type="EMBL" id="LCSD01000006">
    <property type="protein sequence ID" value="KKW47792.1"/>
    <property type="molecule type" value="Genomic_DNA"/>
</dbReference>
<evidence type="ECO:0000313" key="3">
    <source>
        <dbReference type="Proteomes" id="UP000034789"/>
    </source>
</evidence>
<dbReference type="PANTHER" id="PTHR34293">
    <property type="entry name" value="HTH-TYPE TRANSCRIPTIONAL REGULATOR TRMBL2"/>
    <property type="match status" value="1"/>
</dbReference>
<feature type="domain" description="Transcription regulator TrmB N-terminal" evidence="1">
    <location>
        <begin position="9"/>
        <end position="73"/>
    </location>
</feature>
<dbReference type="PANTHER" id="PTHR34293:SF1">
    <property type="entry name" value="HTH-TYPE TRANSCRIPTIONAL REGULATOR TRMBL2"/>
    <property type="match status" value="1"/>
</dbReference>
<dbReference type="Proteomes" id="UP000034789">
    <property type="component" value="Unassembled WGS sequence"/>
</dbReference>
<comment type="caution">
    <text evidence="2">The sequence shown here is derived from an EMBL/GenBank/DDBJ whole genome shotgun (WGS) entry which is preliminary data.</text>
</comment>
<sequence length="251" mass="28555">MYKRALLNAGLTAKQAAVYEACLRAGPSGVPDIAGEAEIKRTTAYGIVEELVGLGLLKSSYKGKRKLYTAEDPGKILSMLDEKKQRIAEVMPELSELFVTHHVRPKISFFEGREGVKKIYDDALECKSKELKMIVRVRQHNEAVGDAFIREFIKKRIARGIVTKNLHPKSGDLYTNERGMEDPRLKRYVRYLPPNIFYAAMIMIYDHKVTMISTKEENFGFIIESKQFSNTLSAYFDFMWSIGSKEPDLGS</sequence>
<dbReference type="InterPro" id="IPR002831">
    <property type="entry name" value="Tscrpt_reg_TrmB_N"/>
</dbReference>
<evidence type="ECO:0000259" key="1">
    <source>
        <dbReference type="Pfam" id="PF01978"/>
    </source>
</evidence>
<dbReference type="InterPro" id="IPR036388">
    <property type="entry name" value="WH-like_DNA-bd_sf"/>
</dbReference>
<accession>A0A0G2B1L0</accession>
<dbReference type="InterPro" id="IPR051797">
    <property type="entry name" value="TrmB-like"/>
</dbReference>
<organism evidence="2 3">
    <name type="scientific">Candidatus Kaiserbacteria bacterium GW2011_GWA2_58_9</name>
    <dbReference type="NCBI Taxonomy" id="1618672"/>
    <lineage>
        <taxon>Bacteria</taxon>
        <taxon>Candidatus Kaiseribacteriota</taxon>
    </lineage>
</organism>